<dbReference type="PROSITE" id="PS51197">
    <property type="entry name" value="HTH_RRF2_2"/>
    <property type="match status" value="1"/>
</dbReference>
<dbReference type="InterPro" id="IPR036390">
    <property type="entry name" value="WH_DNA-bd_sf"/>
</dbReference>
<dbReference type="Gene3D" id="1.10.10.10">
    <property type="entry name" value="Winged helix-like DNA-binding domain superfamily/Winged helix DNA-binding domain"/>
    <property type="match status" value="1"/>
</dbReference>
<dbReference type="GO" id="GO:0003677">
    <property type="term" value="F:DNA binding"/>
    <property type="evidence" value="ECO:0007669"/>
    <property type="project" value="UniProtKB-KW"/>
</dbReference>
<dbReference type="Proteomes" id="UP000321805">
    <property type="component" value="Chromosome"/>
</dbReference>
<evidence type="ECO:0000313" key="3">
    <source>
        <dbReference type="Proteomes" id="UP000321805"/>
    </source>
</evidence>
<keyword evidence="1" id="KW-0238">DNA-binding</keyword>
<sequence length="177" mass="18281">MIFTTKAEYGVRLLVELGRHHDGDGSPTPVSLKAIAEAEALPLAYLERIVALLKKAGLVEATRGAHGGYRLTREPGAITMDEAVQALEGGVAPMTCFVAEDGTSAHGRVVCNHEADSGHGCATKLLWTRVQGGVVKALAQTTLAELVAFSSARPSTAGPALPLAAPTTTLSDRAAVA</sequence>
<dbReference type="KEGG" id="bsol:FSW04_08540"/>
<dbReference type="EMBL" id="CP042430">
    <property type="protein sequence ID" value="QEC47617.1"/>
    <property type="molecule type" value="Genomic_DNA"/>
</dbReference>
<name>A0A5B8U3L5_9ACTN</name>
<proteinExistence type="predicted"/>
<dbReference type="InterPro" id="IPR000944">
    <property type="entry name" value="Tscrpt_reg_Rrf2"/>
</dbReference>
<dbReference type="OrthoDB" id="9808360at2"/>
<evidence type="ECO:0000313" key="2">
    <source>
        <dbReference type="EMBL" id="QEC47617.1"/>
    </source>
</evidence>
<gene>
    <name evidence="2" type="ORF">FSW04_08540</name>
</gene>
<dbReference type="InterPro" id="IPR036388">
    <property type="entry name" value="WH-like_DNA-bd_sf"/>
</dbReference>
<dbReference type="GO" id="GO:0005829">
    <property type="term" value="C:cytosol"/>
    <property type="evidence" value="ECO:0007669"/>
    <property type="project" value="TreeGrafter"/>
</dbReference>
<dbReference type="AlphaFoldDB" id="A0A5B8U3L5"/>
<dbReference type="Pfam" id="PF02082">
    <property type="entry name" value="Rrf2"/>
    <property type="match status" value="1"/>
</dbReference>
<reference evidence="2 3" key="1">
    <citation type="journal article" date="2018" name="J. Microbiol.">
        <title>Baekduia soli gen. nov., sp. nov., a novel bacterium isolated from the soil of Baekdu Mountain and proposal of a novel family name, Baekduiaceae fam. nov.</title>
        <authorList>
            <person name="An D.S."/>
            <person name="Siddiqi M.Z."/>
            <person name="Kim K.H."/>
            <person name="Yu H.S."/>
            <person name="Im W.T."/>
        </authorList>
    </citation>
    <scope>NUCLEOTIDE SEQUENCE [LARGE SCALE GENOMIC DNA]</scope>
    <source>
        <strain evidence="2 3">BR7-21</strain>
    </source>
</reference>
<dbReference type="PANTHER" id="PTHR33221:SF5">
    <property type="entry name" value="HTH-TYPE TRANSCRIPTIONAL REGULATOR ISCR"/>
    <property type="match status" value="1"/>
</dbReference>
<evidence type="ECO:0000256" key="1">
    <source>
        <dbReference type="ARBA" id="ARBA00023125"/>
    </source>
</evidence>
<dbReference type="PROSITE" id="PS01332">
    <property type="entry name" value="HTH_RRF2_1"/>
    <property type="match status" value="1"/>
</dbReference>
<organism evidence="2 3">
    <name type="scientific">Baekduia soli</name>
    <dbReference type="NCBI Taxonomy" id="496014"/>
    <lineage>
        <taxon>Bacteria</taxon>
        <taxon>Bacillati</taxon>
        <taxon>Actinomycetota</taxon>
        <taxon>Thermoleophilia</taxon>
        <taxon>Solirubrobacterales</taxon>
        <taxon>Baekduiaceae</taxon>
        <taxon>Baekduia</taxon>
    </lineage>
</organism>
<dbReference type="InterPro" id="IPR030489">
    <property type="entry name" value="TR_Rrf2-type_CS"/>
</dbReference>
<dbReference type="PANTHER" id="PTHR33221">
    <property type="entry name" value="WINGED HELIX-TURN-HELIX TRANSCRIPTIONAL REGULATOR, RRF2 FAMILY"/>
    <property type="match status" value="1"/>
</dbReference>
<keyword evidence="3" id="KW-1185">Reference proteome</keyword>
<dbReference type="GO" id="GO:0003700">
    <property type="term" value="F:DNA-binding transcription factor activity"/>
    <property type="evidence" value="ECO:0007669"/>
    <property type="project" value="TreeGrafter"/>
</dbReference>
<dbReference type="NCBIfam" id="TIGR00738">
    <property type="entry name" value="rrf2_super"/>
    <property type="match status" value="1"/>
</dbReference>
<accession>A0A5B8U3L5</accession>
<dbReference type="RefSeq" id="WP_146918277.1">
    <property type="nucleotide sequence ID" value="NZ_CP042430.1"/>
</dbReference>
<dbReference type="SUPFAM" id="SSF46785">
    <property type="entry name" value="Winged helix' DNA-binding domain"/>
    <property type="match status" value="1"/>
</dbReference>
<protein>
    <submittedName>
        <fullName evidence="2">Rrf2 family transcriptional regulator</fullName>
    </submittedName>
</protein>